<evidence type="ECO:0000313" key="4">
    <source>
        <dbReference type="Proteomes" id="UP000185608"/>
    </source>
</evidence>
<accession>A0A1D8S534</accession>
<dbReference type="InterPro" id="IPR055946">
    <property type="entry name" value="DUF7524"/>
</dbReference>
<name>A0A1D8S534_9EURY</name>
<evidence type="ECO:0000256" key="1">
    <source>
        <dbReference type="SAM" id="MobiDB-lite"/>
    </source>
</evidence>
<dbReference type="RefSeq" id="WP_070365147.1">
    <property type="nucleotide sequence ID" value="NZ_CP016070.1"/>
</dbReference>
<dbReference type="AlphaFoldDB" id="A0A1D8S534"/>
<keyword evidence="2" id="KW-0472">Membrane</keyword>
<dbReference type="Proteomes" id="UP000185608">
    <property type="component" value="Chromosome"/>
</dbReference>
<dbReference type="GeneID" id="29829277"/>
<feature type="transmembrane region" description="Helical" evidence="2">
    <location>
        <begin position="172"/>
        <end position="190"/>
    </location>
</feature>
<dbReference type="STRING" id="1873524.HSR6_1355"/>
<feature type="region of interest" description="Disordered" evidence="1">
    <location>
        <begin position="104"/>
        <end position="138"/>
    </location>
</feature>
<organism evidence="3 4">
    <name type="scientific">Halodesulfurarchaeum formicicum</name>
    <dbReference type="NCBI Taxonomy" id="1873524"/>
    <lineage>
        <taxon>Archaea</taxon>
        <taxon>Methanobacteriati</taxon>
        <taxon>Methanobacteriota</taxon>
        <taxon>Stenosarchaea group</taxon>
        <taxon>Halobacteria</taxon>
        <taxon>Halobacteriales</taxon>
        <taxon>Halobacteriaceae</taxon>
        <taxon>Halodesulfurarchaeum</taxon>
    </lineage>
</organism>
<feature type="compositionally biased region" description="Low complexity" evidence="1">
    <location>
        <begin position="104"/>
        <end position="118"/>
    </location>
</feature>
<proteinExistence type="predicted"/>
<feature type="transmembrane region" description="Helical" evidence="2">
    <location>
        <begin position="148"/>
        <end position="166"/>
    </location>
</feature>
<keyword evidence="2" id="KW-0812">Transmembrane</keyword>
<evidence type="ECO:0000256" key="2">
    <source>
        <dbReference type="SAM" id="Phobius"/>
    </source>
</evidence>
<protein>
    <submittedName>
        <fullName evidence="3">Uncharacterized protein</fullName>
    </submittedName>
</protein>
<dbReference type="KEGG" id="halh:HTSR_1282"/>
<dbReference type="EMBL" id="CP016070">
    <property type="protein sequence ID" value="AOW80459.1"/>
    <property type="molecule type" value="Genomic_DNA"/>
</dbReference>
<reference evidence="3 4" key="1">
    <citation type="submission" date="2016-06" db="EMBL/GenBank/DDBJ databases">
        <title>Discovery of anaerobic lithoheterotrophic haloarchaeon capable of sulfur respiration by hydrogen and formate.</title>
        <authorList>
            <person name="Sorokin D.Y."/>
            <person name="Kublanov I.V."/>
            <person name="Roman P."/>
            <person name="Sinninghe Damste J.S."/>
            <person name="Golyshin P.N."/>
            <person name="Rojo D."/>
            <person name="Ciordia S."/>
            <person name="Mena Md.C."/>
            <person name="Ferrer M."/>
            <person name="Smedile F."/>
            <person name="Messina E."/>
            <person name="La Cono V."/>
            <person name="Yakimov M.M."/>
        </authorList>
    </citation>
    <scope>NUCLEOTIDE SEQUENCE [LARGE SCALE GENOMIC DNA]</scope>
    <source>
        <strain evidence="3 4">HTSR1</strain>
    </source>
</reference>
<gene>
    <name evidence="3" type="ORF">HTSR_1282</name>
</gene>
<keyword evidence="2" id="KW-1133">Transmembrane helix</keyword>
<evidence type="ECO:0000313" key="3">
    <source>
        <dbReference type="EMBL" id="AOW80459.1"/>
    </source>
</evidence>
<sequence length="200" mass="21475">MRELTVYLNRDGLNTVETDERTVRASQSMALLLENHGKPTHIHFHPDDDLAALGSITEHHVFVPKGEWRRVEMQFMEAAAGTGRLEITAGYGQEKTTIDVEAVPAEATESTEPSSESTVQADHETDSEQSPDGTLPLGLDTERLENPIVLGAAGAFLLVVILLAVVNPLAAIASIVAAAIMAVGVGGYLAEWDPFESDET</sequence>
<dbReference type="Pfam" id="PF24368">
    <property type="entry name" value="DUF7524"/>
    <property type="match status" value="1"/>
</dbReference>